<feature type="compositionally biased region" description="Low complexity" evidence="1">
    <location>
        <begin position="280"/>
        <end position="290"/>
    </location>
</feature>
<accession>A0ABW6MCC1</accession>
<dbReference type="Proteomes" id="UP001601303">
    <property type="component" value="Unassembled WGS sequence"/>
</dbReference>
<dbReference type="RefSeq" id="WP_388112016.1">
    <property type="nucleotide sequence ID" value="NZ_JBIAHM010000013.1"/>
</dbReference>
<feature type="compositionally biased region" description="Pro residues" evidence="1">
    <location>
        <begin position="252"/>
        <end position="261"/>
    </location>
</feature>
<dbReference type="NCBIfam" id="NF038081">
    <property type="entry name" value="BN159_2729_fam"/>
    <property type="match status" value="1"/>
</dbReference>
<evidence type="ECO:0000313" key="3">
    <source>
        <dbReference type="Proteomes" id="UP001601303"/>
    </source>
</evidence>
<comment type="caution">
    <text evidence="2">The sequence shown here is derived from an EMBL/GenBank/DDBJ whole genome shotgun (WGS) entry which is preliminary data.</text>
</comment>
<feature type="region of interest" description="Disordered" evidence="1">
    <location>
        <begin position="280"/>
        <end position="301"/>
    </location>
</feature>
<feature type="region of interest" description="Disordered" evidence="1">
    <location>
        <begin position="247"/>
        <end position="268"/>
    </location>
</feature>
<evidence type="ECO:0000313" key="2">
    <source>
        <dbReference type="EMBL" id="MFE9603419.1"/>
    </source>
</evidence>
<feature type="compositionally biased region" description="Basic and acidic residues" evidence="1">
    <location>
        <begin position="291"/>
        <end position="301"/>
    </location>
</feature>
<name>A0ABW6MCC1_9ACTN</name>
<evidence type="ECO:0000256" key="1">
    <source>
        <dbReference type="SAM" id="MobiDB-lite"/>
    </source>
</evidence>
<dbReference type="EMBL" id="JBIAHM010000013">
    <property type="protein sequence ID" value="MFE9603419.1"/>
    <property type="molecule type" value="Genomic_DNA"/>
</dbReference>
<proteinExistence type="predicted"/>
<gene>
    <name evidence="2" type="ORF">ACFYNQ_33245</name>
</gene>
<reference evidence="2 3" key="1">
    <citation type="submission" date="2024-10" db="EMBL/GenBank/DDBJ databases">
        <title>The Natural Products Discovery Center: Release of the First 8490 Sequenced Strains for Exploring Actinobacteria Biosynthetic Diversity.</title>
        <authorList>
            <person name="Kalkreuter E."/>
            <person name="Kautsar S.A."/>
            <person name="Yang D."/>
            <person name="Bader C.D."/>
            <person name="Teijaro C.N."/>
            <person name="Fluegel L."/>
            <person name="Davis C.M."/>
            <person name="Simpson J.R."/>
            <person name="Lauterbach L."/>
            <person name="Steele A.D."/>
            <person name="Gui C."/>
            <person name="Meng S."/>
            <person name="Li G."/>
            <person name="Viehrig K."/>
            <person name="Ye F."/>
            <person name="Su P."/>
            <person name="Kiefer A.F."/>
            <person name="Nichols A."/>
            <person name="Cepeda A.J."/>
            <person name="Yan W."/>
            <person name="Fan B."/>
            <person name="Jiang Y."/>
            <person name="Adhikari A."/>
            <person name="Zheng C.-J."/>
            <person name="Schuster L."/>
            <person name="Cowan T.M."/>
            <person name="Smanski M.J."/>
            <person name="Chevrette M.G."/>
            <person name="De Carvalho L.P.S."/>
            <person name="Shen B."/>
        </authorList>
    </citation>
    <scope>NUCLEOTIDE SEQUENCE [LARGE SCALE GENOMIC DNA]</scope>
    <source>
        <strain evidence="2 3">NPDC006488</strain>
    </source>
</reference>
<protein>
    <submittedName>
        <fullName evidence="2">BN159_2729 family protein</fullName>
    </submittedName>
</protein>
<organism evidence="2 3">
    <name type="scientific">Streptomyces hokutonensis</name>
    <dbReference type="NCBI Taxonomy" id="1306990"/>
    <lineage>
        <taxon>Bacteria</taxon>
        <taxon>Bacillati</taxon>
        <taxon>Actinomycetota</taxon>
        <taxon>Actinomycetes</taxon>
        <taxon>Kitasatosporales</taxon>
        <taxon>Streptomycetaceae</taxon>
        <taxon>Streptomyces</taxon>
    </lineage>
</organism>
<sequence>MNRNLPHAELLIRTALSLATPNQAGTVAHALDAAHLLVDPERTFGVVLHRAPNGGWTRVTGRLTELEQQAVAWDRACERARLVAATVCQHIGEHPDVHDIRADGDCVRIELHVADQEQWRRWRAHFGIEHDAQTPLRHAVAGESRHAGVRLSVLAVERQRDLGPLPPTAPTVSAASDSGPWTHEYEHEAIVYDLTAPQRDVRGDVWYFRGSRTAGGMPLLSMDGRTERCTLANVAKLLGPLTALAPQTASAPAPPAAPPMPAVRSPEAVQLAQARLTVVPTTTPAPAAWEAAERATARSEK</sequence>
<keyword evidence="3" id="KW-1185">Reference proteome</keyword>
<dbReference type="NCBIfam" id="NF038082">
    <property type="entry name" value="phiSA1p31"/>
    <property type="match status" value="1"/>
</dbReference>